<sequence length="206" mass="22399">MACVSGLFDSFDEAYDAMSALREAGIEAEHVSLITNNVVLQGDQQARICGAPQSVECLNDAAAQPSPHDSHTLDSLDALAIMSLPGIGEVAVIGWVTASLVGVAGSTHNASEPASIVNTLQQHDISERMADTYSEALRRGSTLLLTRCDEAEVNKVEALLDEWGSVKIDERRDLYVAEGWIAFDRTMPPLTFEEIERDRRARGLDR</sequence>
<name>A0A643ESZ8_9HYPH</name>
<protein>
    <submittedName>
        <fullName evidence="1">Uncharacterized protein</fullName>
    </submittedName>
</protein>
<accession>A0A643ESZ8</accession>
<gene>
    <name evidence="1" type="ORF">F7Q93_23375</name>
</gene>
<dbReference type="EMBL" id="VZPE01000017">
    <property type="protein sequence ID" value="KAB0565318.1"/>
    <property type="molecule type" value="Genomic_DNA"/>
</dbReference>
<dbReference type="RefSeq" id="WP_128095145.1">
    <property type="nucleotide sequence ID" value="NZ_JBHEEN010000018.1"/>
</dbReference>
<dbReference type="AlphaFoldDB" id="A0A643ESZ8"/>
<evidence type="ECO:0000313" key="1">
    <source>
        <dbReference type="EMBL" id="KAB0565318.1"/>
    </source>
</evidence>
<comment type="caution">
    <text evidence="1">The sequence shown here is derived from an EMBL/GenBank/DDBJ whole genome shotgun (WGS) entry which is preliminary data.</text>
</comment>
<proteinExistence type="predicted"/>
<reference evidence="1" key="1">
    <citation type="submission" date="2019-09" db="EMBL/GenBank/DDBJ databases">
        <title>Draft genome sequences of 48 bacterial type strains from the CCUG.</title>
        <authorList>
            <person name="Tunovic T."/>
            <person name="Pineiro-Iglesias B."/>
            <person name="Unosson C."/>
            <person name="Inganas E."/>
            <person name="Ohlen M."/>
            <person name="Cardew S."/>
            <person name="Jensie-Markopoulos S."/>
            <person name="Salva-Serra F."/>
            <person name="Jaen-Luchoro D."/>
            <person name="Karlsson R."/>
            <person name="Svensson-Stadler L."/>
            <person name="Chun J."/>
            <person name="Moore E."/>
        </authorList>
    </citation>
    <scope>NUCLEOTIDE SEQUENCE</scope>
    <source>
        <strain evidence="1">CCUG 50899</strain>
    </source>
</reference>
<organism evidence="1">
    <name type="scientific">Brucella pituitosa</name>
    <dbReference type="NCBI Taxonomy" id="571256"/>
    <lineage>
        <taxon>Bacteria</taxon>
        <taxon>Pseudomonadati</taxon>
        <taxon>Pseudomonadota</taxon>
        <taxon>Alphaproteobacteria</taxon>
        <taxon>Hyphomicrobiales</taxon>
        <taxon>Brucellaceae</taxon>
        <taxon>Brucella/Ochrobactrum group</taxon>
        <taxon>Brucella</taxon>
    </lineage>
</organism>